<keyword evidence="3" id="KW-0698">rRNA processing</keyword>
<dbReference type="SUPFAM" id="SSF50978">
    <property type="entry name" value="WD40 repeat-like"/>
    <property type="match status" value="1"/>
</dbReference>
<evidence type="ECO:0000259" key="9">
    <source>
        <dbReference type="Pfam" id="PF09384"/>
    </source>
</evidence>
<dbReference type="PANTHER" id="PTHR19924:SF26">
    <property type="entry name" value="U3 SMALL NUCLEOLAR RNA-ASSOCIATED PROTEIN 15 HOMOLOG"/>
    <property type="match status" value="1"/>
</dbReference>
<dbReference type="InterPro" id="IPR018983">
    <property type="entry name" value="U3_snoRNA-assocProt_15_C"/>
</dbReference>
<comment type="subcellular location">
    <subcellularLocation>
        <location evidence="1">Nucleus</location>
        <location evidence="1">Nucleolus</location>
    </subcellularLocation>
</comment>
<accession>A0ABM0M7A8</accession>
<name>A0ABM0M7A8_SACKO</name>
<keyword evidence="10" id="KW-1185">Reference proteome</keyword>
<dbReference type="InterPro" id="IPR001680">
    <property type="entry name" value="WD40_rpt"/>
</dbReference>
<evidence type="ECO:0000256" key="6">
    <source>
        <dbReference type="ARBA" id="ARBA00023242"/>
    </source>
</evidence>
<evidence type="ECO:0000313" key="11">
    <source>
        <dbReference type="RefSeq" id="XP_006815899.1"/>
    </source>
</evidence>
<proteinExistence type="predicted"/>
<dbReference type="PROSITE" id="PS50294">
    <property type="entry name" value="WD_REPEATS_REGION"/>
    <property type="match status" value="1"/>
</dbReference>
<evidence type="ECO:0000256" key="4">
    <source>
        <dbReference type="ARBA" id="ARBA00022574"/>
    </source>
</evidence>
<dbReference type="Pfam" id="PF09384">
    <property type="entry name" value="UTP15_C"/>
    <property type="match status" value="1"/>
</dbReference>
<keyword evidence="6" id="KW-0539">Nucleus</keyword>
<gene>
    <name evidence="11" type="primary">LOC100378115</name>
</gene>
<keyword evidence="5" id="KW-0677">Repeat</keyword>
<feature type="domain" description="U3 small nucleolar RNA-associated protein 15 C-terminal" evidence="9">
    <location>
        <begin position="334"/>
        <end position="436"/>
    </location>
</feature>
<dbReference type="PROSITE" id="PS50082">
    <property type="entry name" value="WD_REPEATS_2"/>
    <property type="match status" value="1"/>
</dbReference>
<evidence type="ECO:0000256" key="3">
    <source>
        <dbReference type="ARBA" id="ARBA00022552"/>
    </source>
</evidence>
<sequence length="467" mass="52861">MATSYKKTPVRLPSEFGETYSRDKTYWQNLEFPITVKEYSAISNIHYSPVEPHNYAATSSSRVQIYSPQTDEVVKTISRFKDTAYCGCFRNDGKLLIAGGEEGLVRLFDLGSRSILRTFTGHQRPVHVNRFTSDNVHIISCSDDKTVKYWDIPNETEISHFEEHTDYIRCGIVSSTSNDLLLTGSYDHTAKLFDFRTQSSVLSVDHGQPIESIIMFPNCSMFLTAVSCDHHKKAVVKYANIVVFCSISHVQIYDLTTYKAVHSLTYPGSILSMALSPDERTLTVGMSDGLLSIQHRKDDKTELPRKKNASQRNYRFFVRNKPIYETSKRSHRLSNPAIVVSVLQELIRRNGLQIALAGRDEKWLKIMLKFLQKNITNTTFSTTLLDVTNQVVDIYGPTIAESPDTASLFQSLHNKVEKELQFQDGLFEVMGMLDVILGSASTQVESSDKTDIDIGWNNNVDKMMVDA</sequence>
<dbReference type="PANTHER" id="PTHR19924">
    <property type="entry name" value="UTP15 U3 SMALL NUCLEOLAR RNA-ASSOCIATED PROTEIN 15 FAMILY MEMBER"/>
    <property type="match status" value="1"/>
</dbReference>
<evidence type="ECO:0000256" key="2">
    <source>
        <dbReference type="ARBA" id="ARBA00018260"/>
    </source>
</evidence>
<evidence type="ECO:0000256" key="5">
    <source>
        <dbReference type="ARBA" id="ARBA00022737"/>
    </source>
</evidence>
<dbReference type="GeneID" id="100378115"/>
<evidence type="ECO:0000256" key="1">
    <source>
        <dbReference type="ARBA" id="ARBA00004604"/>
    </source>
</evidence>
<dbReference type="Pfam" id="PF00400">
    <property type="entry name" value="WD40"/>
    <property type="match status" value="2"/>
</dbReference>
<dbReference type="InterPro" id="IPR036322">
    <property type="entry name" value="WD40_repeat_dom_sf"/>
</dbReference>
<evidence type="ECO:0000256" key="8">
    <source>
        <dbReference type="PROSITE-ProRule" id="PRU00221"/>
    </source>
</evidence>
<dbReference type="InterPro" id="IPR015943">
    <property type="entry name" value="WD40/YVTN_repeat-like_dom_sf"/>
</dbReference>
<evidence type="ECO:0000256" key="7">
    <source>
        <dbReference type="ARBA" id="ARBA00045437"/>
    </source>
</evidence>
<keyword evidence="4 8" id="KW-0853">WD repeat</keyword>
<protein>
    <recommendedName>
        <fullName evidence="2">U3 small nucleolar RNA-associated protein 15 homolog</fullName>
    </recommendedName>
</protein>
<dbReference type="RefSeq" id="XP_006815899.1">
    <property type="nucleotide sequence ID" value="XM_006815836.1"/>
</dbReference>
<comment type="function">
    <text evidence="7">Ribosome biogenesis factor. Involved in nucleolar processing of pre-18S ribosomal RNA. Required for optimal pre-ribosomal RNA transcription by RNA polymerase I. Part of the small subunit (SSU) processome, first precursor of the small eukaryotic ribosomal subunit. During the assembly of the SSU processome in the nucleolus, many ribosome biogenesis factors, an RNA chaperone and ribosomal proteins associate with the nascent pre-rRNA and work in concert to generate RNA folding, modifications, rearrangements and cleavage as well as targeted degradation of pre-ribosomal RNA by the RNA exosome.</text>
</comment>
<dbReference type="SMART" id="SM00320">
    <property type="entry name" value="WD40"/>
    <property type="match status" value="4"/>
</dbReference>
<dbReference type="Proteomes" id="UP000694865">
    <property type="component" value="Unplaced"/>
</dbReference>
<feature type="repeat" description="WD" evidence="8">
    <location>
        <begin position="119"/>
        <end position="160"/>
    </location>
</feature>
<reference evidence="11" key="1">
    <citation type="submission" date="2025-08" db="UniProtKB">
        <authorList>
            <consortium name="RefSeq"/>
        </authorList>
    </citation>
    <scope>IDENTIFICATION</scope>
    <source>
        <tissue evidence="11">Testes</tissue>
    </source>
</reference>
<dbReference type="Gene3D" id="2.130.10.10">
    <property type="entry name" value="YVTN repeat-like/Quinoprotein amine dehydrogenase"/>
    <property type="match status" value="2"/>
</dbReference>
<evidence type="ECO:0000313" key="10">
    <source>
        <dbReference type="Proteomes" id="UP000694865"/>
    </source>
</evidence>
<organism evidence="10 11">
    <name type="scientific">Saccoglossus kowalevskii</name>
    <name type="common">Acorn worm</name>
    <dbReference type="NCBI Taxonomy" id="10224"/>
    <lineage>
        <taxon>Eukaryota</taxon>
        <taxon>Metazoa</taxon>
        <taxon>Hemichordata</taxon>
        <taxon>Enteropneusta</taxon>
        <taxon>Harrimaniidae</taxon>
        <taxon>Saccoglossus</taxon>
    </lineage>
</organism>